<keyword evidence="1" id="KW-0472">Membrane</keyword>
<accession>A0A445N2R1</accession>
<proteinExistence type="predicted"/>
<organism evidence="2">
    <name type="scientific">uncultured Desulfobacterium sp</name>
    <dbReference type="NCBI Taxonomy" id="201089"/>
    <lineage>
        <taxon>Bacteria</taxon>
        <taxon>Pseudomonadati</taxon>
        <taxon>Thermodesulfobacteriota</taxon>
        <taxon>Desulfobacteria</taxon>
        <taxon>Desulfobacterales</taxon>
        <taxon>Desulfobacteriaceae</taxon>
        <taxon>Desulfobacterium</taxon>
        <taxon>environmental samples</taxon>
    </lineage>
</organism>
<dbReference type="EMBL" id="OJIN01000223">
    <property type="protein sequence ID" value="SPD75987.1"/>
    <property type="molecule type" value="Genomic_DNA"/>
</dbReference>
<keyword evidence="1" id="KW-1133">Transmembrane helix</keyword>
<feature type="transmembrane region" description="Helical" evidence="1">
    <location>
        <begin position="12"/>
        <end position="33"/>
    </location>
</feature>
<evidence type="ECO:0000256" key="1">
    <source>
        <dbReference type="SAM" id="Phobius"/>
    </source>
</evidence>
<gene>
    <name evidence="2" type="primary">pgsW</name>
    <name evidence="2" type="ORF">PITCH_A780117</name>
</gene>
<dbReference type="NCBIfam" id="TIGR04332">
    <property type="entry name" value="gamma_Glu_sys"/>
    <property type="match status" value="1"/>
</dbReference>
<reference evidence="2" key="1">
    <citation type="submission" date="2018-01" db="EMBL/GenBank/DDBJ databases">
        <authorList>
            <person name="Regsiter A."/>
            <person name="William W."/>
        </authorList>
    </citation>
    <scope>NUCLEOTIDE SEQUENCE</scope>
    <source>
        <strain evidence="2">TRIP AH-1</strain>
    </source>
</reference>
<dbReference type="InterPro" id="IPR027602">
    <property type="entry name" value="PGA_system"/>
</dbReference>
<feature type="transmembrane region" description="Helical" evidence="1">
    <location>
        <begin position="339"/>
        <end position="356"/>
    </location>
</feature>
<sequence>MKKVYWRPTKVPRIILIVISMFAIAGMLSVEYFKVQNKQPYYDEKMLAARTMRKGIEEIKKQREKIVGPIDREVDPADSGIIGVPSSLITTNIGYLPAKQTTINPNWAAVMVDMLKEARVKKGDFVAMGLSGSFPAMNLAAYAAADALKLKIIAISTASGSTWGANVPEFTWLDMERVLEKAGIISCRSVAASLGGEKDNGMGLSKKAREAMLDAIKRNNLPYLEVSGVEESIEKRMSLFNEFAQGKRIAAYINIGGGRASVGPRIGKIRYSPGLNKRPSKYAIKIDSVTTRFAKQNVPIIHIYRIEQLADTYGLPKCPVSLPLVGGGHIFVKLEYNQILVGGSLILLLFISYLFLKLDIGYRIFGSRRITEAPTHPEPMV</sequence>
<evidence type="ECO:0000313" key="2">
    <source>
        <dbReference type="EMBL" id="SPD75987.1"/>
    </source>
</evidence>
<dbReference type="AlphaFoldDB" id="A0A445N2R1"/>
<protein>
    <submittedName>
        <fullName evidence="2">Poly-gamma-glutamate system protein</fullName>
    </submittedName>
</protein>
<keyword evidence="1" id="KW-0812">Transmembrane</keyword>
<name>A0A445N2R1_9BACT</name>